<accession>A0A2H1EFD7</accession>
<feature type="domain" description="Xylose isomerase-like TIM barrel" evidence="8">
    <location>
        <begin position="18"/>
        <end position="265"/>
    </location>
</feature>
<dbReference type="GO" id="GO:0008833">
    <property type="term" value="F:deoxyribonuclease IV (phage-T4-induced) activity"/>
    <property type="evidence" value="ECO:0007669"/>
    <property type="project" value="UniProtKB-UniRule"/>
</dbReference>
<dbReference type="RefSeq" id="WP_101008992.1">
    <property type="nucleotide sequence ID" value="NZ_FRFC01000001.1"/>
</dbReference>
<reference evidence="10" key="1">
    <citation type="submission" date="2016-12" db="EMBL/GenBank/DDBJ databases">
        <authorList>
            <person name="Herbold C."/>
        </authorList>
    </citation>
    <scope>NUCLEOTIDE SEQUENCE [LARGE SCALE GENOMIC DNA]</scope>
</reference>
<dbReference type="PROSITE" id="PS00730">
    <property type="entry name" value="AP_NUCLEASE_F2_2"/>
    <property type="match status" value="1"/>
</dbReference>
<comment type="catalytic activity">
    <reaction evidence="7">
        <text>Endonucleolytic cleavage to 5'-phosphooligonucleotide end-products.</text>
        <dbReference type="EC" id="3.1.21.2"/>
    </reaction>
</comment>
<keyword evidence="2 7" id="KW-0479">Metal-binding</keyword>
<keyword evidence="6 7" id="KW-0234">DNA repair</keyword>
<dbReference type="NCBIfam" id="TIGR00587">
    <property type="entry name" value="nfo"/>
    <property type="match status" value="1"/>
</dbReference>
<dbReference type="GO" id="GO:0003677">
    <property type="term" value="F:DNA binding"/>
    <property type="evidence" value="ECO:0007669"/>
    <property type="project" value="InterPro"/>
</dbReference>
<dbReference type="InterPro" id="IPR001719">
    <property type="entry name" value="AP_endonuc_2"/>
</dbReference>
<dbReference type="SUPFAM" id="SSF51658">
    <property type="entry name" value="Xylose isomerase-like"/>
    <property type="match status" value="1"/>
</dbReference>
<dbReference type="SMART" id="SM00518">
    <property type="entry name" value="AP2Ec"/>
    <property type="match status" value="1"/>
</dbReference>
<feature type="binding site" evidence="7">
    <location>
        <position position="144"/>
    </location>
    <ligand>
        <name>Zn(2+)</name>
        <dbReference type="ChEBI" id="CHEBI:29105"/>
        <label>1</label>
    </ligand>
</feature>
<keyword evidence="4 7" id="KW-0378">Hydrolase</keyword>
<dbReference type="Proteomes" id="UP000232412">
    <property type="component" value="Unassembled WGS sequence"/>
</dbReference>
<dbReference type="EMBL" id="FRFC01000001">
    <property type="protein sequence ID" value="SHO43038.1"/>
    <property type="molecule type" value="Genomic_DNA"/>
</dbReference>
<dbReference type="FunFam" id="3.20.20.150:FF:000001">
    <property type="entry name" value="Probable endonuclease 4"/>
    <property type="match status" value="1"/>
</dbReference>
<protein>
    <recommendedName>
        <fullName evidence="7">Probable endonuclease 4</fullName>
        <ecNumber evidence="7">3.1.21.2</ecNumber>
    </recommendedName>
    <alternativeName>
        <fullName evidence="7">Endodeoxyribonuclease IV</fullName>
    </alternativeName>
    <alternativeName>
        <fullName evidence="7">Endonuclease IV</fullName>
    </alternativeName>
</protein>
<evidence type="ECO:0000256" key="7">
    <source>
        <dbReference type="HAMAP-Rule" id="MF_00152"/>
    </source>
</evidence>
<feature type="binding site" evidence="7">
    <location>
        <position position="178"/>
    </location>
    <ligand>
        <name>Zn(2+)</name>
        <dbReference type="ChEBI" id="CHEBI:29105"/>
        <label>2</label>
    </ligand>
</feature>
<feature type="binding site" evidence="7">
    <location>
        <position position="215"/>
    </location>
    <ligand>
        <name>Zn(2+)</name>
        <dbReference type="ChEBI" id="CHEBI:29105"/>
        <label>2</label>
    </ligand>
</feature>
<dbReference type="EC" id="3.1.21.2" evidence="7"/>
<dbReference type="Gene3D" id="3.20.20.150">
    <property type="entry name" value="Divalent-metal-dependent TIM barrel enzymes"/>
    <property type="match status" value="1"/>
</dbReference>
<sequence>MQVGLHVSIAGSIDKAVDNAVATECTAFQIFTRNPRGWAAKPLSNTDATNFKEKLVKSKIDRLATVAHMPYLPNLSSPDEDPFARSLDSLIDEVKRCSKLGIPYIVAHLGSHKGKGDQKGIEMLVKAFTKAAEDTPDDVTILLENTAGQKNSVGSDLDQLGSILSQLKPAKRFGICFDTCHAFAFGYDMSTEKGAAATLEKFDTAIGFEHLKILHLNDSKGELGSNLDRHEHIGLGYIGEKGMKYIIKAINRKKIPIILETPIDERRDDVGNLNKVKELAK</sequence>
<keyword evidence="5 7" id="KW-0862">Zinc</keyword>
<evidence type="ECO:0000256" key="3">
    <source>
        <dbReference type="ARBA" id="ARBA00022763"/>
    </source>
</evidence>
<dbReference type="Pfam" id="PF01261">
    <property type="entry name" value="AP_endonuc_2"/>
    <property type="match status" value="1"/>
</dbReference>
<comment type="similarity">
    <text evidence="1 7">Belongs to the AP endonuclease 2 family.</text>
</comment>
<keyword evidence="7 9" id="KW-0255">Endonuclease</keyword>
<evidence type="ECO:0000256" key="1">
    <source>
        <dbReference type="ARBA" id="ARBA00005340"/>
    </source>
</evidence>
<evidence type="ECO:0000256" key="5">
    <source>
        <dbReference type="ARBA" id="ARBA00022833"/>
    </source>
</evidence>
<dbReference type="OrthoDB" id="33250at2157"/>
<dbReference type="InterPro" id="IPR018246">
    <property type="entry name" value="AP_endonuc_F2_Zn_BS"/>
</dbReference>
<evidence type="ECO:0000259" key="8">
    <source>
        <dbReference type="Pfam" id="PF01261"/>
    </source>
</evidence>
<organism evidence="9 10">
    <name type="scientific">Nitrosotalea sinensis</name>
    <dbReference type="NCBI Taxonomy" id="1499975"/>
    <lineage>
        <taxon>Archaea</taxon>
        <taxon>Nitrososphaerota</taxon>
        <taxon>Nitrososphaeria</taxon>
        <taxon>Nitrosotaleales</taxon>
        <taxon>Nitrosotaleaceae</taxon>
        <taxon>Nitrosotalea</taxon>
    </lineage>
</organism>
<dbReference type="PANTHER" id="PTHR21445:SF0">
    <property type="entry name" value="APURINIC-APYRIMIDINIC ENDONUCLEASE"/>
    <property type="match status" value="1"/>
</dbReference>
<proteinExistence type="inferred from homology"/>
<comment type="function">
    <text evidence="7">Endonuclease IV plays a role in DNA repair. It cleaves phosphodiester bonds at apurinic or apyrimidinic (AP) sites, generating a 3'-hydroxyl group and a 5'-terminal sugar phosphate.</text>
</comment>
<comment type="cofactor">
    <cofactor evidence="7">
        <name>Zn(2+)</name>
        <dbReference type="ChEBI" id="CHEBI:29105"/>
    </cofactor>
    <text evidence="7">Binds 3 Zn(2+) ions.</text>
</comment>
<dbReference type="PROSITE" id="PS51432">
    <property type="entry name" value="AP_NUCLEASE_F2_4"/>
    <property type="match status" value="1"/>
</dbReference>
<feature type="binding site" evidence="7">
    <location>
        <position position="228"/>
    </location>
    <ligand>
        <name>Zn(2+)</name>
        <dbReference type="ChEBI" id="CHEBI:29105"/>
        <label>3</label>
    </ligand>
</feature>
<keyword evidence="3 7" id="KW-0227">DNA damage</keyword>
<feature type="binding site" evidence="7">
    <location>
        <position position="68"/>
    </location>
    <ligand>
        <name>Zn(2+)</name>
        <dbReference type="ChEBI" id="CHEBI:29105"/>
        <label>1</label>
    </ligand>
</feature>
<evidence type="ECO:0000256" key="2">
    <source>
        <dbReference type="ARBA" id="ARBA00022723"/>
    </source>
</evidence>
<feature type="binding site" evidence="7">
    <location>
        <position position="108"/>
    </location>
    <ligand>
        <name>Zn(2+)</name>
        <dbReference type="ChEBI" id="CHEBI:29105"/>
        <label>1</label>
    </ligand>
</feature>
<gene>
    <name evidence="7 9" type="primary">nfo</name>
    <name evidence="9" type="ORF">NSIN_10252</name>
</gene>
<dbReference type="GO" id="GO:0003906">
    <property type="term" value="F:DNA-(apurinic or apyrimidinic site) endonuclease activity"/>
    <property type="evidence" value="ECO:0007669"/>
    <property type="project" value="TreeGrafter"/>
</dbReference>
<dbReference type="InterPro" id="IPR036237">
    <property type="entry name" value="Xyl_isomerase-like_sf"/>
</dbReference>
<feature type="binding site" evidence="7">
    <location>
        <position position="181"/>
    </location>
    <ligand>
        <name>Zn(2+)</name>
        <dbReference type="ChEBI" id="CHEBI:29105"/>
        <label>3</label>
    </ligand>
</feature>
<dbReference type="PANTHER" id="PTHR21445">
    <property type="entry name" value="ENDONUCLEASE IV ENDODEOXYRIBONUCLEASE IV"/>
    <property type="match status" value="1"/>
</dbReference>
<dbReference type="GO" id="GO:0008270">
    <property type="term" value="F:zinc ion binding"/>
    <property type="evidence" value="ECO:0007669"/>
    <property type="project" value="UniProtKB-UniRule"/>
</dbReference>
<dbReference type="GO" id="GO:0008081">
    <property type="term" value="F:phosphoric diester hydrolase activity"/>
    <property type="evidence" value="ECO:0007669"/>
    <property type="project" value="TreeGrafter"/>
</dbReference>
<evidence type="ECO:0000313" key="9">
    <source>
        <dbReference type="EMBL" id="SHO43038.1"/>
    </source>
</evidence>
<dbReference type="GO" id="GO:0006284">
    <property type="term" value="P:base-excision repair"/>
    <property type="evidence" value="ECO:0007669"/>
    <property type="project" value="TreeGrafter"/>
</dbReference>
<keyword evidence="7" id="KW-0540">Nuclease</keyword>
<feature type="binding site" evidence="7">
    <location>
        <position position="144"/>
    </location>
    <ligand>
        <name>Zn(2+)</name>
        <dbReference type="ChEBI" id="CHEBI:29105"/>
        <label>2</label>
    </ligand>
</feature>
<name>A0A2H1EFD7_9ARCH</name>
<dbReference type="InterPro" id="IPR013022">
    <property type="entry name" value="Xyl_isomerase-like_TIM-brl"/>
</dbReference>
<keyword evidence="10" id="KW-1185">Reference proteome</keyword>
<dbReference type="PROSITE" id="PS00731">
    <property type="entry name" value="AP_NUCLEASE_F2_3"/>
    <property type="match status" value="1"/>
</dbReference>
<evidence type="ECO:0000256" key="4">
    <source>
        <dbReference type="ARBA" id="ARBA00022801"/>
    </source>
</evidence>
<evidence type="ECO:0000256" key="6">
    <source>
        <dbReference type="ARBA" id="ARBA00023204"/>
    </source>
</evidence>
<evidence type="ECO:0000313" key="10">
    <source>
        <dbReference type="Proteomes" id="UP000232412"/>
    </source>
</evidence>
<dbReference type="CDD" id="cd00019">
    <property type="entry name" value="AP2Ec"/>
    <property type="match status" value="1"/>
</dbReference>
<feature type="binding site" evidence="7">
    <location>
        <position position="230"/>
    </location>
    <ligand>
        <name>Zn(2+)</name>
        <dbReference type="ChEBI" id="CHEBI:29105"/>
        <label>3</label>
    </ligand>
</feature>
<feature type="binding site" evidence="7">
    <location>
        <position position="260"/>
    </location>
    <ligand>
        <name>Zn(2+)</name>
        <dbReference type="ChEBI" id="CHEBI:29105"/>
        <label>2</label>
    </ligand>
</feature>
<dbReference type="HAMAP" id="MF_00152">
    <property type="entry name" value="Nfo"/>
    <property type="match status" value="1"/>
</dbReference>
<dbReference type="AlphaFoldDB" id="A0A2H1EFD7"/>